<comment type="caution">
    <text evidence="2">The sequence shown here is derived from an EMBL/GenBank/DDBJ whole genome shotgun (WGS) entry which is preliminary data.</text>
</comment>
<evidence type="ECO:0000313" key="3">
    <source>
        <dbReference type="Proteomes" id="UP000593561"/>
    </source>
</evidence>
<evidence type="ECO:0000256" key="1">
    <source>
        <dbReference type="SAM" id="MobiDB-lite"/>
    </source>
</evidence>
<organism evidence="2 3">
    <name type="scientific">Gossypium davidsonii</name>
    <name type="common">Davidson's cotton</name>
    <name type="synonym">Gossypium klotzschianum subsp. davidsonii</name>
    <dbReference type="NCBI Taxonomy" id="34287"/>
    <lineage>
        <taxon>Eukaryota</taxon>
        <taxon>Viridiplantae</taxon>
        <taxon>Streptophyta</taxon>
        <taxon>Embryophyta</taxon>
        <taxon>Tracheophyta</taxon>
        <taxon>Spermatophyta</taxon>
        <taxon>Magnoliopsida</taxon>
        <taxon>eudicotyledons</taxon>
        <taxon>Gunneridae</taxon>
        <taxon>Pentapetalae</taxon>
        <taxon>rosids</taxon>
        <taxon>malvids</taxon>
        <taxon>Malvales</taxon>
        <taxon>Malvaceae</taxon>
        <taxon>Malvoideae</taxon>
        <taxon>Gossypium</taxon>
    </lineage>
</organism>
<reference evidence="2 3" key="1">
    <citation type="journal article" date="2019" name="Genome Biol. Evol.">
        <title>Insights into the evolution of the New World diploid cottons (Gossypium, subgenus Houzingenia) based on genome sequencing.</title>
        <authorList>
            <person name="Grover C.E."/>
            <person name="Arick M.A. 2nd"/>
            <person name="Thrash A."/>
            <person name="Conover J.L."/>
            <person name="Sanders W.S."/>
            <person name="Peterson D.G."/>
            <person name="Frelichowski J.E."/>
            <person name="Scheffler J.A."/>
            <person name="Scheffler B.E."/>
            <person name="Wendel J.F."/>
        </authorList>
    </citation>
    <scope>NUCLEOTIDE SEQUENCE [LARGE SCALE GENOMIC DNA]</scope>
    <source>
        <strain evidence="2">27</strain>
        <tissue evidence="2">Leaf</tissue>
    </source>
</reference>
<evidence type="ECO:0000313" key="2">
    <source>
        <dbReference type="EMBL" id="MBA0620070.1"/>
    </source>
</evidence>
<keyword evidence="3" id="KW-1185">Reference proteome</keyword>
<dbReference type="AlphaFoldDB" id="A0A7J8S2Q8"/>
<dbReference type="EMBL" id="JABFAC010000008">
    <property type="protein sequence ID" value="MBA0620070.1"/>
    <property type="molecule type" value="Genomic_DNA"/>
</dbReference>
<gene>
    <name evidence="2" type="ORF">Godav_005841</name>
</gene>
<sequence>MVNLSEEGVAGIENKDPIVPISFSNDKTTFLHVNPTFEKHPEAKICLISNALDPKNHIVVTFQEKLDNKSKPKVRTNPSNIPKGDGAESRKGNGHSGKSLFKCIRGREGKINHTSNLVVPELLISFTRGFSQNIESLTVYHITCQGACVPFYGDPFLSMVVGDGSWKLDLFRPWVPEEILNKIIGVPPPHPASGPDRIIWGATSTGSFSLKSTYEKVREGTFNLKERLWEIP</sequence>
<feature type="region of interest" description="Disordered" evidence="1">
    <location>
        <begin position="69"/>
        <end position="96"/>
    </location>
</feature>
<accession>A0A7J8S2Q8</accession>
<name>A0A7J8S2Q8_GOSDV</name>
<dbReference type="Proteomes" id="UP000593561">
    <property type="component" value="Unassembled WGS sequence"/>
</dbReference>
<protein>
    <submittedName>
        <fullName evidence="2">Uncharacterized protein</fullName>
    </submittedName>
</protein>
<proteinExistence type="predicted"/>